<feature type="domain" description="O-methyltransferase C-terminal" evidence="5">
    <location>
        <begin position="172"/>
        <end position="323"/>
    </location>
</feature>
<evidence type="ECO:0000256" key="1">
    <source>
        <dbReference type="ARBA" id="ARBA00022603"/>
    </source>
</evidence>
<sequence>MAFFIVADDLQLFKQLDQRASEPKTTSELARSCGAEPALLGRILRHLASNGVIDECAGEGKSYQSTELSRTLATPEGSSGIRQVADVYTPVLGHMPEYLKAIGYKVPKDVESGPFQRTVGRPGQAYFKWIQEPQNKRTATDFNLLMKFTTRFRKSWMDVFPPDELIQGQTGWDVPLLVDIGGGIGTDVMEFRRRYPDVPGKVVLQELPAVLKSAKESETRLVDLSIESQAYDFFLPQPVHGARIYFLSSVLHDWPDQDARKILRNVTSAMTRGYTVLLLSENVIPATGCNPHLSALDLTMMTLFGSQERTEEHWRGLLESEGLKLVMVYTIPSCLKSVLKLEKA</sequence>
<evidence type="ECO:0000313" key="7">
    <source>
        <dbReference type="EMBL" id="KAK0510697.1"/>
    </source>
</evidence>
<feature type="domain" description="O-methyltransferase dimerisation" evidence="6">
    <location>
        <begin position="6"/>
        <end position="74"/>
    </location>
</feature>
<evidence type="ECO:0008006" key="9">
    <source>
        <dbReference type="Google" id="ProtNLM"/>
    </source>
</evidence>
<gene>
    <name evidence="7" type="ORF">JMJ35_007129</name>
</gene>
<dbReference type="InterPro" id="IPR029063">
    <property type="entry name" value="SAM-dependent_MTases_sf"/>
</dbReference>
<dbReference type="Pfam" id="PF00891">
    <property type="entry name" value="Methyltransf_2"/>
    <property type="match status" value="1"/>
</dbReference>
<dbReference type="Pfam" id="PF08100">
    <property type="entry name" value="Dimerisation"/>
    <property type="match status" value="1"/>
</dbReference>
<evidence type="ECO:0000256" key="2">
    <source>
        <dbReference type="ARBA" id="ARBA00022679"/>
    </source>
</evidence>
<accession>A0AA39QWS8</accession>
<organism evidence="7 8">
    <name type="scientific">Cladonia borealis</name>
    <dbReference type="NCBI Taxonomy" id="184061"/>
    <lineage>
        <taxon>Eukaryota</taxon>
        <taxon>Fungi</taxon>
        <taxon>Dikarya</taxon>
        <taxon>Ascomycota</taxon>
        <taxon>Pezizomycotina</taxon>
        <taxon>Lecanoromycetes</taxon>
        <taxon>OSLEUM clade</taxon>
        <taxon>Lecanoromycetidae</taxon>
        <taxon>Lecanorales</taxon>
        <taxon>Lecanorineae</taxon>
        <taxon>Cladoniaceae</taxon>
        <taxon>Cladonia</taxon>
    </lineage>
</organism>
<name>A0AA39QWS8_9LECA</name>
<evidence type="ECO:0000256" key="3">
    <source>
        <dbReference type="ARBA" id="ARBA00022691"/>
    </source>
</evidence>
<dbReference type="PIRSF" id="PIRSF005739">
    <property type="entry name" value="O-mtase"/>
    <property type="match status" value="1"/>
</dbReference>
<evidence type="ECO:0000256" key="4">
    <source>
        <dbReference type="PIRSR" id="PIRSR005739-1"/>
    </source>
</evidence>
<feature type="active site" description="Proton acceptor" evidence="4">
    <location>
        <position position="252"/>
    </location>
</feature>
<dbReference type="Gene3D" id="1.10.10.10">
    <property type="entry name" value="Winged helix-like DNA-binding domain superfamily/Winged helix DNA-binding domain"/>
    <property type="match status" value="1"/>
</dbReference>
<dbReference type="InterPro" id="IPR012967">
    <property type="entry name" value="COMT_dimerisation"/>
</dbReference>
<dbReference type="InterPro" id="IPR036390">
    <property type="entry name" value="WH_DNA-bd_sf"/>
</dbReference>
<dbReference type="AlphaFoldDB" id="A0AA39QWS8"/>
<protein>
    <recommendedName>
        <fullName evidence="9">O-methyltransferase</fullName>
    </recommendedName>
</protein>
<keyword evidence="1" id="KW-0489">Methyltransferase</keyword>
<keyword evidence="8" id="KW-1185">Reference proteome</keyword>
<dbReference type="Proteomes" id="UP001166286">
    <property type="component" value="Unassembled WGS sequence"/>
</dbReference>
<dbReference type="InterPro" id="IPR016461">
    <property type="entry name" value="COMT-like"/>
</dbReference>
<dbReference type="InterPro" id="IPR001077">
    <property type="entry name" value="COMT_C"/>
</dbReference>
<dbReference type="GO" id="GO:0046983">
    <property type="term" value="F:protein dimerization activity"/>
    <property type="evidence" value="ECO:0007669"/>
    <property type="project" value="InterPro"/>
</dbReference>
<dbReference type="InterPro" id="IPR036388">
    <property type="entry name" value="WH-like_DNA-bd_sf"/>
</dbReference>
<dbReference type="GO" id="GO:0008171">
    <property type="term" value="F:O-methyltransferase activity"/>
    <property type="evidence" value="ECO:0007669"/>
    <property type="project" value="InterPro"/>
</dbReference>
<dbReference type="PANTHER" id="PTHR43712">
    <property type="entry name" value="PUTATIVE (AFU_ORTHOLOGUE AFUA_4G14580)-RELATED"/>
    <property type="match status" value="1"/>
</dbReference>
<dbReference type="SUPFAM" id="SSF53335">
    <property type="entry name" value="S-adenosyl-L-methionine-dependent methyltransferases"/>
    <property type="match status" value="1"/>
</dbReference>
<keyword evidence="3" id="KW-0949">S-adenosyl-L-methionine</keyword>
<comment type="caution">
    <text evidence="7">The sequence shown here is derived from an EMBL/GenBank/DDBJ whole genome shotgun (WGS) entry which is preliminary data.</text>
</comment>
<dbReference type="Gene3D" id="3.40.50.150">
    <property type="entry name" value="Vaccinia Virus protein VP39"/>
    <property type="match status" value="1"/>
</dbReference>
<dbReference type="SUPFAM" id="SSF46785">
    <property type="entry name" value="Winged helix' DNA-binding domain"/>
    <property type="match status" value="1"/>
</dbReference>
<dbReference type="PROSITE" id="PS51683">
    <property type="entry name" value="SAM_OMT_II"/>
    <property type="match status" value="1"/>
</dbReference>
<dbReference type="GO" id="GO:0032259">
    <property type="term" value="P:methylation"/>
    <property type="evidence" value="ECO:0007669"/>
    <property type="project" value="UniProtKB-KW"/>
</dbReference>
<evidence type="ECO:0000259" key="5">
    <source>
        <dbReference type="Pfam" id="PF00891"/>
    </source>
</evidence>
<evidence type="ECO:0000259" key="6">
    <source>
        <dbReference type="Pfam" id="PF08100"/>
    </source>
</evidence>
<dbReference type="PANTHER" id="PTHR43712:SF1">
    <property type="entry name" value="HYPOTHETICAL O-METHYLTRANSFERASE (EUROFUNG)-RELATED"/>
    <property type="match status" value="1"/>
</dbReference>
<keyword evidence="2" id="KW-0808">Transferase</keyword>
<dbReference type="EMBL" id="JAFEKC020000015">
    <property type="protein sequence ID" value="KAK0510697.1"/>
    <property type="molecule type" value="Genomic_DNA"/>
</dbReference>
<evidence type="ECO:0000313" key="8">
    <source>
        <dbReference type="Proteomes" id="UP001166286"/>
    </source>
</evidence>
<reference evidence="7" key="1">
    <citation type="submission" date="2023-03" db="EMBL/GenBank/DDBJ databases">
        <title>Complete genome of Cladonia borealis.</title>
        <authorList>
            <person name="Park H."/>
        </authorList>
    </citation>
    <scope>NUCLEOTIDE SEQUENCE</scope>
    <source>
        <strain evidence="7">ANT050790</strain>
    </source>
</reference>
<proteinExistence type="predicted"/>